<keyword evidence="4 9" id="KW-0812">Transmembrane</keyword>
<comment type="caution">
    <text evidence="11">The sequence shown here is derived from an EMBL/GenBank/DDBJ whole genome shotgun (WGS) entry which is preliminary data.</text>
</comment>
<keyword evidence="3 9" id="KW-1003">Cell membrane</keyword>
<dbReference type="InterPro" id="IPR006312">
    <property type="entry name" value="TatA/E"/>
</dbReference>
<evidence type="ECO:0000313" key="12">
    <source>
        <dbReference type="Proteomes" id="UP000540568"/>
    </source>
</evidence>
<dbReference type="Gene3D" id="1.20.5.3310">
    <property type="match status" value="1"/>
</dbReference>
<name>A0A7W3PE21_9MICO</name>
<keyword evidence="5 9" id="KW-0653">Protein transport</keyword>
<comment type="subcellular location">
    <subcellularLocation>
        <location evidence="1 9">Cell membrane</location>
        <topology evidence="1 9">Single-pass membrane protein</topology>
    </subcellularLocation>
</comment>
<comment type="similarity">
    <text evidence="9">Belongs to the TatA/E family.</text>
</comment>
<dbReference type="Pfam" id="PF02416">
    <property type="entry name" value="TatA_B_E"/>
    <property type="match status" value="1"/>
</dbReference>
<feature type="compositionally biased region" description="Basic and acidic residues" evidence="10">
    <location>
        <begin position="91"/>
        <end position="101"/>
    </location>
</feature>
<dbReference type="InterPro" id="IPR003369">
    <property type="entry name" value="TatA/B/E"/>
</dbReference>
<dbReference type="NCBIfam" id="TIGR01411">
    <property type="entry name" value="tatAE"/>
    <property type="match status" value="1"/>
</dbReference>
<evidence type="ECO:0000256" key="1">
    <source>
        <dbReference type="ARBA" id="ARBA00004162"/>
    </source>
</evidence>
<comment type="function">
    <text evidence="9">Part of the twin-arginine translocation (Tat) system that transports large folded proteins containing a characteristic twin-arginine motif in their signal peptide across membranes. TatA could form the protein-conducting channel of the Tat system.</text>
</comment>
<dbReference type="GO" id="GO:0033281">
    <property type="term" value="C:TAT protein transport complex"/>
    <property type="evidence" value="ECO:0007669"/>
    <property type="project" value="UniProtKB-UniRule"/>
</dbReference>
<protein>
    <recommendedName>
        <fullName evidence="9">Sec-independent protein translocase protein TatA</fullName>
    </recommendedName>
</protein>
<sequence>MGAMQPWHWIVLLVVVLLLFGSSRLPGLAKSVGQSMKIFKKEVKDLREDRSDADGNVAGNAADNAPGASTTTTTGSTTGSGSGSSSTPGLIDHKDRDIPKA</sequence>
<reference evidence="11 12" key="1">
    <citation type="submission" date="2020-07" db="EMBL/GenBank/DDBJ databases">
        <title>Sequencing the genomes of 1000 actinobacteria strains.</title>
        <authorList>
            <person name="Klenk H.-P."/>
        </authorList>
    </citation>
    <scope>NUCLEOTIDE SEQUENCE [LARGE SCALE GENOMIC DNA]</scope>
    <source>
        <strain evidence="11 12">DSM 44121</strain>
    </source>
</reference>
<dbReference type="PANTHER" id="PTHR42982">
    <property type="entry name" value="SEC-INDEPENDENT PROTEIN TRANSLOCASE PROTEIN TATA"/>
    <property type="match status" value="1"/>
</dbReference>
<dbReference type="EMBL" id="JACGWV010000001">
    <property type="protein sequence ID" value="MBA8808079.1"/>
    <property type="molecule type" value="Genomic_DNA"/>
</dbReference>
<dbReference type="HAMAP" id="MF_00236">
    <property type="entry name" value="TatA_E"/>
    <property type="match status" value="1"/>
</dbReference>
<keyword evidence="7 9" id="KW-0811">Translocation</keyword>
<evidence type="ECO:0000256" key="5">
    <source>
        <dbReference type="ARBA" id="ARBA00022927"/>
    </source>
</evidence>
<evidence type="ECO:0000256" key="9">
    <source>
        <dbReference type="HAMAP-Rule" id="MF_00236"/>
    </source>
</evidence>
<keyword evidence="8 9" id="KW-0472">Membrane</keyword>
<gene>
    <name evidence="9" type="primary">tatA</name>
    <name evidence="11" type="ORF">FHX71_002021</name>
</gene>
<feature type="region of interest" description="Disordered" evidence="10">
    <location>
        <begin position="48"/>
        <end position="101"/>
    </location>
</feature>
<organism evidence="11 12">
    <name type="scientific">Promicromonospora sukumoe</name>
    <dbReference type="NCBI Taxonomy" id="88382"/>
    <lineage>
        <taxon>Bacteria</taxon>
        <taxon>Bacillati</taxon>
        <taxon>Actinomycetota</taxon>
        <taxon>Actinomycetes</taxon>
        <taxon>Micrococcales</taxon>
        <taxon>Promicromonosporaceae</taxon>
        <taxon>Promicromonospora</taxon>
    </lineage>
</organism>
<evidence type="ECO:0000256" key="2">
    <source>
        <dbReference type="ARBA" id="ARBA00022448"/>
    </source>
</evidence>
<evidence type="ECO:0000256" key="7">
    <source>
        <dbReference type="ARBA" id="ARBA00023010"/>
    </source>
</evidence>
<dbReference type="Proteomes" id="UP000540568">
    <property type="component" value="Unassembled WGS sequence"/>
</dbReference>
<comment type="subunit">
    <text evidence="9">The Tat system comprises two distinct complexes: a TatABC complex, containing multiple copies of TatA, TatB and TatC subunits, and a separate TatA complex, containing only TatA subunits. Substrates initially bind to the TatABC complex, which probably triggers association of the separate TatA complex to form the active translocon.</text>
</comment>
<keyword evidence="2 9" id="KW-0813">Transport</keyword>
<proteinExistence type="inferred from homology"/>
<dbReference type="GO" id="GO:0008320">
    <property type="term" value="F:protein transmembrane transporter activity"/>
    <property type="evidence" value="ECO:0007669"/>
    <property type="project" value="UniProtKB-UniRule"/>
</dbReference>
<evidence type="ECO:0000313" key="11">
    <source>
        <dbReference type="EMBL" id="MBA8808079.1"/>
    </source>
</evidence>
<evidence type="ECO:0000256" key="3">
    <source>
        <dbReference type="ARBA" id="ARBA00022475"/>
    </source>
</evidence>
<evidence type="ECO:0000256" key="6">
    <source>
        <dbReference type="ARBA" id="ARBA00022989"/>
    </source>
</evidence>
<keyword evidence="6 9" id="KW-1133">Transmembrane helix</keyword>
<evidence type="ECO:0000256" key="10">
    <source>
        <dbReference type="SAM" id="MobiDB-lite"/>
    </source>
</evidence>
<evidence type="ECO:0000256" key="4">
    <source>
        <dbReference type="ARBA" id="ARBA00022692"/>
    </source>
</evidence>
<dbReference type="NCBIfam" id="NF001854">
    <property type="entry name" value="PRK00575.1"/>
    <property type="match status" value="1"/>
</dbReference>
<dbReference type="RefSeq" id="WP_182615865.1">
    <property type="nucleotide sequence ID" value="NZ_BAAATF010000006.1"/>
</dbReference>
<dbReference type="GO" id="GO:0043953">
    <property type="term" value="P:protein transport by the Tat complex"/>
    <property type="evidence" value="ECO:0007669"/>
    <property type="project" value="UniProtKB-UniRule"/>
</dbReference>
<dbReference type="PANTHER" id="PTHR42982:SF8">
    <property type="entry name" value="SEC-INDEPENDENT PROTEIN TRANSLOCASE PROTEIN TATA"/>
    <property type="match status" value="1"/>
</dbReference>
<evidence type="ECO:0000256" key="8">
    <source>
        <dbReference type="ARBA" id="ARBA00023136"/>
    </source>
</evidence>
<feature type="compositionally biased region" description="Low complexity" evidence="10">
    <location>
        <begin position="54"/>
        <end position="87"/>
    </location>
</feature>
<keyword evidence="12" id="KW-1185">Reference proteome</keyword>
<dbReference type="AlphaFoldDB" id="A0A7W3PE21"/>
<accession>A0A7W3PE21</accession>